<dbReference type="InterPro" id="IPR003661">
    <property type="entry name" value="HisK_dim/P_dom"/>
</dbReference>
<feature type="domain" description="PAS" evidence="11">
    <location>
        <begin position="240"/>
        <end position="277"/>
    </location>
</feature>
<dbReference type="Proteomes" id="UP000055611">
    <property type="component" value="Chromosome"/>
</dbReference>
<dbReference type="EMBL" id="CP014206">
    <property type="protein sequence ID" value="AMK10427.1"/>
    <property type="molecule type" value="Genomic_DNA"/>
</dbReference>
<dbReference type="SUPFAM" id="SSF55874">
    <property type="entry name" value="ATPase domain of HSP90 chaperone/DNA topoisomerase II/histidine kinase"/>
    <property type="match status" value="1"/>
</dbReference>
<dbReference type="PROSITE" id="PS50109">
    <property type="entry name" value="HIS_KIN"/>
    <property type="match status" value="1"/>
</dbReference>
<dbReference type="InterPro" id="IPR000014">
    <property type="entry name" value="PAS"/>
</dbReference>
<dbReference type="FunFam" id="1.10.287.130:FF:000001">
    <property type="entry name" value="Two-component sensor histidine kinase"/>
    <property type="match status" value="1"/>
</dbReference>
<dbReference type="CDD" id="cd16922">
    <property type="entry name" value="HATPase_EvgS-ArcB-TorS-like"/>
    <property type="match status" value="1"/>
</dbReference>
<dbReference type="Proteomes" id="UP000295506">
    <property type="component" value="Unassembled WGS sequence"/>
</dbReference>
<dbReference type="Gene3D" id="3.30.450.20">
    <property type="entry name" value="PAS domain"/>
    <property type="match status" value="1"/>
</dbReference>
<dbReference type="PRINTS" id="PR00344">
    <property type="entry name" value="BCTRLSENSOR"/>
</dbReference>
<protein>
    <recommendedName>
        <fullName evidence="3">histidine kinase</fullName>
        <ecNumber evidence="3">2.7.13.3</ecNumber>
    </recommendedName>
</protein>
<evidence type="ECO:0000256" key="8">
    <source>
        <dbReference type="SAM" id="Coils"/>
    </source>
</evidence>
<dbReference type="NCBIfam" id="TIGR00229">
    <property type="entry name" value="sensory_box"/>
    <property type="match status" value="1"/>
</dbReference>
<dbReference type="InterPro" id="IPR003660">
    <property type="entry name" value="HAMP_dom"/>
</dbReference>
<evidence type="ECO:0000256" key="7">
    <source>
        <dbReference type="ARBA" id="ARBA00023012"/>
    </source>
</evidence>
<dbReference type="InterPro" id="IPR001610">
    <property type="entry name" value="PAC"/>
</dbReference>
<feature type="domain" description="PAC" evidence="12">
    <location>
        <begin position="315"/>
        <end position="367"/>
    </location>
</feature>
<dbReference type="InterPro" id="IPR005467">
    <property type="entry name" value="His_kinase_dom"/>
</dbReference>
<dbReference type="EC" id="2.7.13.3" evidence="3"/>
<evidence type="ECO:0000256" key="1">
    <source>
        <dbReference type="ARBA" id="ARBA00000085"/>
    </source>
</evidence>
<proteinExistence type="predicted"/>
<evidence type="ECO:0000256" key="4">
    <source>
        <dbReference type="ARBA" id="ARBA00022553"/>
    </source>
</evidence>
<evidence type="ECO:0000259" key="12">
    <source>
        <dbReference type="PROSITE" id="PS50113"/>
    </source>
</evidence>
<dbReference type="RefSeq" id="WP_066800882.1">
    <property type="nucleotide sequence ID" value="NZ_SOBK01000004.1"/>
</dbReference>
<dbReference type="GO" id="GO:0000155">
    <property type="term" value="F:phosphorelay sensor kinase activity"/>
    <property type="evidence" value="ECO:0007669"/>
    <property type="project" value="InterPro"/>
</dbReference>
<evidence type="ECO:0000256" key="5">
    <source>
        <dbReference type="ARBA" id="ARBA00022679"/>
    </source>
</evidence>
<dbReference type="PROSITE" id="PS50112">
    <property type="entry name" value="PAS"/>
    <property type="match status" value="1"/>
</dbReference>
<dbReference type="CDD" id="cd00082">
    <property type="entry name" value="HisKA"/>
    <property type="match status" value="1"/>
</dbReference>
<dbReference type="CDD" id="cd06225">
    <property type="entry name" value="HAMP"/>
    <property type="match status" value="1"/>
</dbReference>
<evidence type="ECO:0000256" key="9">
    <source>
        <dbReference type="SAM" id="Phobius"/>
    </source>
</evidence>
<comment type="subcellular location">
    <subcellularLocation>
        <location evidence="2">Membrane</location>
    </subcellularLocation>
</comment>
<dbReference type="SUPFAM" id="SSF55785">
    <property type="entry name" value="PYP-like sensor domain (PAS domain)"/>
    <property type="match status" value="1"/>
</dbReference>
<dbReference type="AlphaFoldDB" id="A0A126QKT9"/>
<name>A0A126QKT9_9BACT</name>
<keyword evidence="4" id="KW-0597">Phosphoprotein</keyword>
<keyword evidence="6 14" id="KW-0418">Kinase</keyword>
<dbReference type="SMART" id="SM00086">
    <property type="entry name" value="PAC"/>
    <property type="match status" value="1"/>
</dbReference>
<dbReference type="PROSITE" id="PS50885">
    <property type="entry name" value="HAMP"/>
    <property type="match status" value="1"/>
</dbReference>
<keyword evidence="5" id="KW-0808">Transferase</keyword>
<evidence type="ECO:0000256" key="6">
    <source>
        <dbReference type="ARBA" id="ARBA00022777"/>
    </source>
</evidence>
<dbReference type="EMBL" id="SOBK01000004">
    <property type="protein sequence ID" value="TDT89180.1"/>
    <property type="molecule type" value="Genomic_DNA"/>
</dbReference>
<dbReference type="InterPro" id="IPR036890">
    <property type="entry name" value="HATPase_C_sf"/>
</dbReference>
<organism evidence="15 17">
    <name type="scientific">Pseudodesulfovibrio indicus</name>
    <dbReference type="NCBI Taxonomy" id="1716143"/>
    <lineage>
        <taxon>Bacteria</taxon>
        <taxon>Pseudomonadati</taxon>
        <taxon>Thermodesulfobacteriota</taxon>
        <taxon>Desulfovibrionia</taxon>
        <taxon>Desulfovibrionales</taxon>
        <taxon>Desulfovibrionaceae</taxon>
    </lineage>
</organism>
<dbReference type="CDD" id="cd00130">
    <property type="entry name" value="PAS"/>
    <property type="match status" value="1"/>
</dbReference>
<feature type="transmembrane region" description="Helical" evidence="9">
    <location>
        <begin position="22"/>
        <end position="43"/>
    </location>
</feature>
<evidence type="ECO:0000313" key="16">
    <source>
        <dbReference type="Proteomes" id="UP000055611"/>
    </source>
</evidence>
<keyword evidence="9" id="KW-0812">Transmembrane</keyword>
<dbReference type="PANTHER" id="PTHR43047:SF72">
    <property type="entry name" value="OSMOSENSING HISTIDINE PROTEIN KINASE SLN1"/>
    <property type="match status" value="1"/>
</dbReference>
<dbReference type="SUPFAM" id="SSF47384">
    <property type="entry name" value="Homodimeric domain of signal transducing histidine kinase"/>
    <property type="match status" value="1"/>
</dbReference>
<dbReference type="FunFam" id="3.30.565.10:FF:000010">
    <property type="entry name" value="Sensor histidine kinase RcsC"/>
    <property type="match status" value="1"/>
</dbReference>
<evidence type="ECO:0000256" key="3">
    <source>
        <dbReference type="ARBA" id="ARBA00012438"/>
    </source>
</evidence>
<dbReference type="InterPro" id="IPR035965">
    <property type="entry name" value="PAS-like_dom_sf"/>
</dbReference>
<dbReference type="SMART" id="SM00387">
    <property type="entry name" value="HATPase_c"/>
    <property type="match status" value="1"/>
</dbReference>
<keyword evidence="8" id="KW-0175">Coiled coil</keyword>
<feature type="coiled-coil region" evidence="8">
    <location>
        <begin position="358"/>
        <end position="410"/>
    </location>
</feature>
<dbReference type="Gene3D" id="1.10.287.130">
    <property type="match status" value="1"/>
</dbReference>
<evidence type="ECO:0000259" key="13">
    <source>
        <dbReference type="PROSITE" id="PS50885"/>
    </source>
</evidence>
<dbReference type="Gene3D" id="6.10.340.10">
    <property type="match status" value="1"/>
</dbReference>
<evidence type="ECO:0000313" key="17">
    <source>
        <dbReference type="Proteomes" id="UP000295506"/>
    </source>
</evidence>
<dbReference type="InterPro" id="IPR000700">
    <property type="entry name" value="PAS-assoc_C"/>
</dbReference>
<feature type="coiled-coil region" evidence="8">
    <location>
        <begin position="223"/>
        <end position="250"/>
    </location>
</feature>
<dbReference type="PROSITE" id="PS50113">
    <property type="entry name" value="PAC"/>
    <property type="match status" value="1"/>
</dbReference>
<dbReference type="GO" id="GO:0009927">
    <property type="term" value="F:histidine phosphotransfer kinase activity"/>
    <property type="evidence" value="ECO:0007669"/>
    <property type="project" value="TreeGrafter"/>
</dbReference>
<comment type="catalytic activity">
    <reaction evidence="1">
        <text>ATP + protein L-histidine = ADP + protein N-phospho-L-histidine.</text>
        <dbReference type="EC" id="2.7.13.3"/>
    </reaction>
</comment>
<evidence type="ECO:0000259" key="11">
    <source>
        <dbReference type="PROSITE" id="PS50112"/>
    </source>
</evidence>
<feature type="transmembrane region" description="Helical" evidence="9">
    <location>
        <begin position="153"/>
        <end position="178"/>
    </location>
</feature>
<dbReference type="SMART" id="SM00388">
    <property type="entry name" value="HisKA"/>
    <property type="match status" value="1"/>
</dbReference>
<gene>
    <name evidence="14" type="ORF">AWY79_04500</name>
    <name evidence="15" type="ORF">EDC59_104173</name>
</gene>
<reference evidence="15 17" key="2">
    <citation type="submission" date="2019-03" db="EMBL/GenBank/DDBJ databases">
        <title>Genomic Encyclopedia of Type Strains, Phase IV (KMG-IV): sequencing the most valuable type-strain genomes for metagenomic binning, comparative biology and taxonomic classification.</title>
        <authorList>
            <person name="Goeker M."/>
        </authorList>
    </citation>
    <scope>NUCLEOTIDE SEQUENCE [LARGE SCALE GENOMIC DNA]</scope>
    <source>
        <strain evidence="15 17">DSM 101483</strain>
    </source>
</reference>
<evidence type="ECO:0000313" key="14">
    <source>
        <dbReference type="EMBL" id="AMK10427.1"/>
    </source>
</evidence>
<sequence>MRADQPKRTRPLLTSRSISRDLTLSLVVIVMIIATAMGGYIYWQQSQDMWKSAEEKGEDTITSVAEILAVPIWNLDYDNARLIGSVYTHDDMVQGIRIYGSRNEVVFAHEKFSGAPADFSKIRSIVFEGRTIGRAEIDFTLAKEKKRLDEQMFVSIIIIVVAISVILAITGLLLRVFLNKPLMVLQSGIARVAKGDFSYDFGEVYHAELQEIAKRFRRMSIEIEGRENKLQTMNKTLQEAEEKYRGIFENAIEGIFQATPDGVLRRANPAMARIFGYDSLDEFLSNVRSLNSRIMVNPENMKGFTDLVREKGEVKRFEAEYYRRDGKTIWGSLNARAIYGDDGNFVFVEGILEDITDRKKAEQDLADLNRHLEQLVRERTEDLVNKARELEEANQRLRELDEMKSAFLSSVSHELRTPLTSILGFAKLLNKEFTRNFLPLVSPDSSLARKGKRIRENLAIISHEGERLTRLINDVLDLNKIESGSMGWRDEKLDMNEVIEVAANSVSGMFAQTSLELLTEVEPNLPAIFADRDRMQQVLINLLNNASKFTESGHVTIRAFPRFGQLRVEVVDTGTGIHPEDQSQIFEKFHQTHTDDTMVNKPKGTGLGLTICREIIEHYGGRIWVESEVGVGSTFIFTLPAMQ</sequence>
<dbReference type="GO" id="GO:0005886">
    <property type="term" value="C:plasma membrane"/>
    <property type="evidence" value="ECO:0007669"/>
    <property type="project" value="TreeGrafter"/>
</dbReference>
<dbReference type="InterPro" id="IPR036097">
    <property type="entry name" value="HisK_dim/P_sf"/>
</dbReference>
<dbReference type="Pfam" id="PF13426">
    <property type="entry name" value="PAS_9"/>
    <property type="match status" value="1"/>
</dbReference>
<dbReference type="PANTHER" id="PTHR43047">
    <property type="entry name" value="TWO-COMPONENT HISTIDINE PROTEIN KINASE"/>
    <property type="match status" value="1"/>
</dbReference>
<dbReference type="InterPro" id="IPR004358">
    <property type="entry name" value="Sig_transdc_His_kin-like_C"/>
</dbReference>
<evidence type="ECO:0000313" key="15">
    <source>
        <dbReference type="EMBL" id="TDT89180.1"/>
    </source>
</evidence>
<keyword evidence="16" id="KW-1185">Reference proteome</keyword>
<feature type="domain" description="Histidine kinase" evidence="10">
    <location>
        <begin position="410"/>
        <end position="643"/>
    </location>
</feature>
<dbReference type="KEGG" id="dej:AWY79_04500"/>
<dbReference type="InterPro" id="IPR003594">
    <property type="entry name" value="HATPase_dom"/>
</dbReference>
<keyword evidence="9" id="KW-1133">Transmembrane helix</keyword>
<dbReference type="Gene3D" id="3.30.565.10">
    <property type="entry name" value="Histidine kinase-like ATPase, C-terminal domain"/>
    <property type="match status" value="1"/>
</dbReference>
<keyword evidence="7" id="KW-0902">Two-component regulatory system</keyword>
<accession>A0A126QKT9</accession>
<evidence type="ECO:0000256" key="2">
    <source>
        <dbReference type="ARBA" id="ARBA00004370"/>
    </source>
</evidence>
<dbReference type="Pfam" id="PF02518">
    <property type="entry name" value="HATPase_c"/>
    <property type="match status" value="1"/>
</dbReference>
<keyword evidence="9" id="KW-0472">Membrane</keyword>
<dbReference type="OrthoDB" id="9762798at2"/>
<reference evidence="14 16" key="1">
    <citation type="journal article" date="2016" name="Front. Microbiol.">
        <title>Genome Sequence of the Piezophilic, Mesophilic Sulfate-Reducing Bacterium Desulfovibrio indicus J2T.</title>
        <authorList>
            <person name="Cao J."/>
            <person name="Maignien L."/>
            <person name="Shao Z."/>
            <person name="Alain K."/>
            <person name="Jebbar M."/>
        </authorList>
    </citation>
    <scope>NUCLEOTIDE SEQUENCE [LARGE SCALE GENOMIC DNA]</scope>
    <source>
        <strain evidence="14 16">J2</strain>
    </source>
</reference>
<feature type="domain" description="HAMP" evidence="13">
    <location>
        <begin position="176"/>
        <end position="228"/>
    </location>
</feature>
<evidence type="ECO:0000259" key="10">
    <source>
        <dbReference type="PROSITE" id="PS50109"/>
    </source>
</evidence>
<dbReference type="Pfam" id="PF00512">
    <property type="entry name" value="HisKA"/>
    <property type="match status" value="1"/>
</dbReference>